<dbReference type="Proteomes" id="UP000013190">
    <property type="component" value="Unassembled WGS sequence"/>
</dbReference>
<dbReference type="RefSeq" id="WP_004661856.1">
    <property type="nucleotide sequence ID" value="NZ_BMDV01000002.1"/>
</dbReference>
<evidence type="ECO:0000313" key="3">
    <source>
        <dbReference type="EMBL" id="ENU27161.1"/>
    </source>
</evidence>
<sequence>MKPVTLSQLLATIGLILLSFTFQANAKEYYKWVDSKGVTTYSATPPPTQKQDPQLDPTKKNINSTVTTPSVINVSVANNKEQKNVPTVTTQTAKSTGTTTATSNATITAASEALIPVKNCNGVRCWDAKGKPYNLVAGTTYLSSTGGKCQKMGNSMRCSK</sequence>
<proteinExistence type="predicted"/>
<evidence type="ECO:0000313" key="4">
    <source>
        <dbReference type="Proteomes" id="UP000013190"/>
    </source>
</evidence>
<evidence type="ECO:0000259" key="2">
    <source>
        <dbReference type="Pfam" id="PF13511"/>
    </source>
</evidence>
<organism evidence="3 4">
    <name type="scientific">Acinetobacter modestus</name>
    <dbReference type="NCBI Taxonomy" id="1776740"/>
    <lineage>
        <taxon>Bacteria</taxon>
        <taxon>Pseudomonadati</taxon>
        <taxon>Pseudomonadota</taxon>
        <taxon>Gammaproteobacteria</taxon>
        <taxon>Moraxellales</taxon>
        <taxon>Moraxellaceae</taxon>
        <taxon>Acinetobacter</taxon>
    </lineage>
</organism>
<comment type="caution">
    <text evidence="3">The sequence shown here is derived from an EMBL/GenBank/DDBJ whole genome shotgun (WGS) entry which is preliminary data.</text>
</comment>
<reference evidence="3 4" key="2">
    <citation type="journal article" date="2016" name="Int. J. Syst. Evol. Microbiol.">
        <title>Taxonomy of haemolytic and/or proteolytic strains of the genus Acinetobacter with the proposal of Acinetobacter courvalinii sp. nov. (genomic species 14 sensu Bouvet &amp; Jeanjean), Acinetobacter dispersus sp. nov. (genomic species 17), Acinetobacter modestus sp. nov., Acinetobacter proteolyticus sp. nov. and Acinetobacter vivianii sp. nov.</title>
        <authorList>
            <person name="Nemec A."/>
            <person name="Radolfova-Krizova L."/>
            <person name="Maixnerova M."/>
            <person name="Vrestiakova E."/>
            <person name="Jezek P."/>
            <person name="Sedo O."/>
        </authorList>
    </citation>
    <scope>NUCLEOTIDE SEQUENCE [LARGE SCALE GENOMIC DNA]</scope>
    <source>
        <strain evidence="3 4">NIPH 236</strain>
    </source>
</reference>
<feature type="chain" id="PRO_5045468902" description="DUF4124 domain-containing protein" evidence="1">
    <location>
        <begin position="27"/>
        <end position="160"/>
    </location>
</feature>
<reference evidence="4" key="1">
    <citation type="submission" date="2013-02" db="EMBL/GenBank/DDBJ databases">
        <title>The Genome Sequence of Acinetobacter sp. NIPH 236.</title>
        <authorList>
            <consortium name="The Broad Institute Genome Sequencing Platform"/>
            <consortium name="The Broad Institute Genome Sequencing Center for Infectious Disease"/>
            <person name="Cerqueira G."/>
            <person name="Feldgarden M."/>
            <person name="Courvalin P."/>
            <person name="Perichon B."/>
            <person name="Grillot-Courvalin C."/>
            <person name="Clermont D."/>
            <person name="Rocha E."/>
            <person name="Yoon E.-J."/>
            <person name="Nemec A."/>
            <person name="Walker B."/>
            <person name="Young S.K."/>
            <person name="Zeng Q."/>
            <person name="Gargeya S."/>
            <person name="Fitzgerald M."/>
            <person name="Haas B."/>
            <person name="Abouelleil A."/>
            <person name="Alvarado L."/>
            <person name="Arachchi H.M."/>
            <person name="Berlin A.M."/>
            <person name="Chapman S.B."/>
            <person name="Dewar J."/>
            <person name="Goldberg J."/>
            <person name="Griggs A."/>
            <person name="Gujja S."/>
            <person name="Hansen M."/>
            <person name="Howarth C."/>
            <person name="Imamovic A."/>
            <person name="Larimer J."/>
            <person name="McCowan C."/>
            <person name="Murphy C."/>
            <person name="Neiman D."/>
            <person name="Pearson M."/>
            <person name="Priest M."/>
            <person name="Roberts A."/>
            <person name="Saif S."/>
            <person name="Shea T."/>
            <person name="Sisk P."/>
            <person name="Sykes S."/>
            <person name="Wortman J."/>
            <person name="Nusbaum C."/>
            <person name="Birren B."/>
        </authorList>
    </citation>
    <scope>NUCLEOTIDE SEQUENCE [LARGE SCALE GENOMIC DNA]</scope>
    <source>
        <strain evidence="4">NIPH 236</strain>
    </source>
</reference>
<dbReference type="GeneID" id="92835159"/>
<feature type="signal peptide" evidence="1">
    <location>
        <begin position="1"/>
        <end position="26"/>
    </location>
</feature>
<accession>A0ABN0JPE7</accession>
<feature type="domain" description="DUF4124" evidence="2">
    <location>
        <begin position="17"/>
        <end position="59"/>
    </location>
</feature>
<dbReference type="EMBL" id="APOJ01000023">
    <property type="protein sequence ID" value="ENU27161.1"/>
    <property type="molecule type" value="Genomic_DNA"/>
</dbReference>
<dbReference type="InterPro" id="IPR025392">
    <property type="entry name" value="DUF4124"/>
</dbReference>
<name>A0ABN0JPE7_9GAMM</name>
<dbReference type="Pfam" id="PF13511">
    <property type="entry name" value="DUF4124"/>
    <property type="match status" value="1"/>
</dbReference>
<gene>
    <name evidence="3" type="ORF">F992_01768</name>
</gene>
<keyword evidence="1" id="KW-0732">Signal</keyword>
<keyword evidence="4" id="KW-1185">Reference proteome</keyword>
<protein>
    <recommendedName>
        <fullName evidence="2">DUF4124 domain-containing protein</fullName>
    </recommendedName>
</protein>
<evidence type="ECO:0000256" key="1">
    <source>
        <dbReference type="SAM" id="SignalP"/>
    </source>
</evidence>